<dbReference type="Pfam" id="PF11611">
    <property type="entry name" value="DUF4352"/>
    <property type="match status" value="1"/>
</dbReference>
<name>A0ABY4QQX0_9MYCO</name>
<evidence type="ECO:0000256" key="2">
    <source>
        <dbReference type="SAM" id="MobiDB-lite"/>
    </source>
</evidence>
<evidence type="ECO:0000313" key="5">
    <source>
        <dbReference type="Proteomes" id="UP001056610"/>
    </source>
</evidence>
<organism evidence="4 5">
    <name type="scientific">Candidatus Mycobacterium methanotrophicum</name>
    <dbReference type="NCBI Taxonomy" id="2943498"/>
    <lineage>
        <taxon>Bacteria</taxon>
        <taxon>Bacillati</taxon>
        <taxon>Actinomycetota</taxon>
        <taxon>Actinomycetes</taxon>
        <taxon>Mycobacteriales</taxon>
        <taxon>Mycobacteriaceae</taxon>
        <taxon>Mycobacterium</taxon>
    </lineage>
</organism>
<dbReference type="EMBL" id="CP097321">
    <property type="protein sequence ID" value="UQX13415.1"/>
    <property type="molecule type" value="Genomic_DNA"/>
</dbReference>
<evidence type="ECO:0000256" key="1">
    <source>
        <dbReference type="ARBA" id="ARBA00022729"/>
    </source>
</evidence>
<geneLocation type="plasmid" evidence="4 5">
    <name>unnamed</name>
</geneLocation>
<gene>
    <name evidence="4" type="ORF">M5I08_24715</name>
</gene>
<keyword evidence="1" id="KW-0732">Signal</keyword>
<reference evidence="4" key="1">
    <citation type="submission" date="2022-05" db="EMBL/GenBank/DDBJ databases">
        <title>A methanotrophic Mycobacterium dominates a cave microbial ecosystem.</title>
        <authorList>
            <person name="Van Spanning R.J.M."/>
            <person name="Guan Q."/>
            <person name="Melkonian C."/>
            <person name="Gallant J."/>
            <person name="Polerecky L."/>
            <person name="Flot J.-F."/>
            <person name="Brandt B.W."/>
            <person name="Braster M."/>
            <person name="Iturbe Espinoza P."/>
            <person name="Aerts J."/>
            <person name="Meima-Franke M."/>
            <person name="Piersma S.R."/>
            <person name="Bunduc C."/>
            <person name="Ummels R."/>
            <person name="Pain A."/>
            <person name="Fleming E.J."/>
            <person name="van der Wel N."/>
            <person name="Gherman V.D."/>
            <person name="Sarbu S.M."/>
            <person name="Bodelier P.L.E."/>
            <person name="Bitter W."/>
        </authorList>
    </citation>
    <scope>NUCLEOTIDE SEQUENCE</scope>
    <source>
        <strain evidence="4">Sulfur Cave</strain>
        <plasmid evidence="4">unnamed</plasmid>
    </source>
</reference>
<dbReference type="InterPro" id="IPR029050">
    <property type="entry name" value="Immunoprotect_excell_Ig-like"/>
</dbReference>
<keyword evidence="4" id="KW-0614">Plasmid</keyword>
<feature type="region of interest" description="Disordered" evidence="2">
    <location>
        <begin position="65"/>
        <end position="84"/>
    </location>
</feature>
<evidence type="ECO:0000259" key="3">
    <source>
        <dbReference type="Pfam" id="PF11611"/>
    </source>
</evidence>
<accession>A0ABY4QQX0</accession>
<dbReference type="Gene3D" id="2.60.40.1240">
    <property type="match status" value="1"/>
</dbReference>
<feature type="domain" description="DUF4352" evidence="3">
    <location>
        <begin position="81"/>
        <end position="172"/>
    </location>
</feature>
<sequence length="181" mass="18261">MAVVLTACSAETTEVNKPASPGAPVPTGAQSSTPAAPANPVAHVGATLNLTGESGPLAATLSQIINPATGTDGPPTDDNGNANGSTYIAAMLTINNTSTSARKDDADNDAVLIGSDNQSYTPDFHSVTECTDFSNGEYQLGPGESANGCVVFVVPPGITPAKFKYTPSSGFGNSFGEWLIP</sequence>
<evidence type="ECO:0000313" key="4">
    <source>
        <dbReference type="EMBL" id="UQX13415.1"/>
    </source>
</evidence>
<proteinExistence type="predicted"/>
<dbReference type="Proteomes" id="UP001056610">
    <property type="component" value="Plasmid unnamed"/>
</dbReference>
<keyword evidence="5" id="KW-1185">Reference proteome</keyword>
<protein>
    <submittedName>
        <fullName evidence="4">DUF4352 domain-containing protein</fullName>
    </submittedName>
</protein>
<feature type="region of interest" description="Disordered" evidence="2">
    <location>
        <begin position="13"/>
        <end position="40"/>
    </location>
</feature>
<dbReference type="RefSeq" id="WP_249763478.1">
    <property type="nucleotide sequence ID" value="NZ_CP097321.1"/>
</dbReference>
<dbReference type="InterPro" id="IPR029051">
    <property type="entry name" value="DUF4352"/>
</dbReference>